<dbReference type="Proteomes" id="UP000645828">
    <property type="component" value="Unassembled WGS sequence"/>
</dbReference>
<sequence length="112" mass="12932">MEIIICTNTRNWFIQKIHVSALIWIMKNMVGDPQYPPHRLQVVTRIKKYKEMSKLLGHLEHTPQIHKNILSPLKLSQGLPTEEDMPNTCIKSTGESIVQRHLNPIVQEAVKS</sequence>
<dbReference type="AlphaFoldDB" id="A0A811YRM9"/>
<keyword evidence="2" id="KW-1185">Reference proteome</keyword>
<comment type="caution">
    <text evidence="1">The sequence shown here is derived from an EMBL/GenBank/DDBJ whole genome shotgun (WGS) entry which is preliminary data.</text>
</comment>
<protein>
    <submittedName>
        <fullName evidence="1">(raccoon dog) hypothetical protein</fullName>
    </submittedName>
</protein>
<evidence type="ECO:0000313" key="2">
    <source>
        <dbReference type="Proteomes" id="UP000645828"/>
    </source>
</evidence>
<gene>
    <name evidence="1" type="ORF">NYPRO_LOCUS12979</name>
</gene>
<proteinExistence type="predicted"/>
<dbReference type="EMBL" id="CAJHUB010000748">
    <property type="protein sequence ID" value="CAD7680180.1"/>
    <property type="molecule type" value="Genomic_DNA"/>
</dbReference>
<organism evidence="1 2">
    <name type="scientific">Nyctereutes procyonoides</name>
    <name type="common">Raccoon dog</name>
    <name type="synonym">Canis procyonoides</name>
    <dbReference type="NCBI Taxonomy" id="34880"/>
    <lineage>
        <taxon>Eukaryota</taxon>
        <taxon>Metazoa</taxon>
        <taxon>Chordata</taxon>
        <taxon>Craniata</taxon>
        <taxon>Vertebrata</taxon>
        <taxon>Euteleostomi</taxon>
        <taxon>Mammalia</taxon>
        <taxon>Eutheria</taxon>
        <taxon>Laurasiatheria</taxon>
        <taxon>Carnivora</taxon>
        <taxon>Caniformia</taxon>
        <taxon>Canidae</taxon>
        <taxon>Nyctereutes</taxon>
    </lineage>
</organism>
<name>A0A811YRM9_NYCPR</name>
<accession>A0A811YRM9</accession>
<evidence type="ECO:0000313" key="1">
    <source>
        <dbReference type="EMBL" id="CAD7680180.1"/>
    </source>
</evidence>
<reference evidence="1" key="1">
    <citation type="submission" date="2020-12" db="EMBL/GenBank/DDBJ databases">
        <authorList>
            <consortium name="Molecular Ecology Group"/>
        </authorList>
    </citation>
    <scope>NUCLEOTIDE SEQUENCE</scope>
    <source>
        <strain evidence="1">TBG_1078</strain>
    </source>
</reference>